<name>A0A5B8R973_9ZZZZ</name>
<reference evidence="2" key="1">
    <citation type="submission" date="2019-06" db="EMBL/GenBank/DDBJ databases">
        <authorList>
            <person name="Murdoch R.W."/>
            <person name="Fathepure B."/>
        </authorList>
    </citation>
    <scope>NUCLEOTIDE SEQUENCE</scope>
</reference>
<accession>A0A5B8R973</accession>
<dbReference type="AlphaFoldDB" id="A0A5B8R973"/>
<dbReference type="EMBL" id="MN079078">
    <property type="protein sequence ID" value="QEA04024.1"/>
    <property type="molecule type" value="Genomic_DNA"/>
</dbReference>
<gene>
    <name evidence="2" type="ORF">KBTEX_00325</name>
</gene>
<feature type="region of interest" description="Disordered" evidence="1">
    <location>
        <begin position="142"/>
        <end position="165"/>
    </location>
</feature>
<feature type="compositionally biased region" description="Basic residues" evidence="1">
    <location>
        <begin position="143"/>
        <end position="156"/>
    </location>
</feature>
<proteinExistence type="predicted"/>
<protein>
    <submittedName>
        <fullName evidence="2">Uncharacterized protein</fullName>
    </submittedName>
</protein>
<sequence length="165" mass="18157">MSSDTVGRTADLEPLEQYLLRAFRSAACALQYEPDALARAVDAELGNAPAPADGDIMRRHFRALMATIARYGRRTIRFHATPCPCLGADEAAFLRLHGRMSSGSEANAIAHHLVEAEAVPTLLQHASVIALYCAQARPERGRTTAKHRCRSRRQRTRTAAGERLH</sequence>
<organism evidence="2">
    <name type="scientific">uncultured organism</name>
    <dbReference type="NCBI Taxonomy" id="155900"/>
    <lineage>
        <taxon>unclassified sequences</taxon>
        <taxon>environmental samples</taxon>
    </lineage>
</organism>
<evidence type="ECO:0000313" key="2">
    <source>
        <dbReference type="EMBL" id="QEA04024.1"/>
    </source>
</evidence>
<evidence type="ECO:0000256" key="1">
    <source>
        <dbReference type="SAM" id="MobiDB-lite"/>
    </source>
</evidence>